<comment type="caution">
    <text evidence="1">The sequence shown here is derived from an EMBL/GenBank/DDBJ whole genome shotgun (WGS) entry which is preliminary data.</text>
</comment>
<gene>
    <name evidence="1" type="ORF">EZS27_019553</name>
</gene>
<organism evidence="1">
    <name type="scientific">termite gut metagenome</name>
    <dbReference type="NCBI Taxonomy" id="433724"/>
    <lineage>
        <taxon>unclassified sequences</taxon>
        <taxon>metagenomes</taxon>
        <taxon>organismal metagenomes</taxon>
    </lineage>
</organism>
<dbReference type="AlphaFoldDB" id="A0A5J4RE20"/>
<dbReference type="EMBL" id="SNRY01001311">
    <property type="protein sequence ID" value="KAA6331888.1"/>
    <property type="molecule type" value="Genomic_DNA"/>
</dbReference>
<proteinExistence type="predicted"/>
<evidence type="ECO:0000313" key="1">
    <source>
        <dbReference type="EMBL" id="KAA6331888.1"/>
    </source>
</evidence>
<reference evidence="1" key="1">
    <citation type="submission" date="2019-03" db="EMBL/GenBank/DDBJ databases">
        <title>Single cell metagenomics reveals metabolic interactions within the superorganism composed of flagellate Streblomastix strix and complex community of Bacteroidetes bacteria on its surface.</title>
        <authorList>
            <person name="Treitli S.C."/>
            <person name="Kolisko M."/>
            <person name="Husnik F."/>
            <person name="Keeling P."/>
            <person name="Hampl V."/>
        </authorList>
    </citation>
    <scope>NUCLEOTIDE SEQUENCE</scope>
    <source>
        <strain evidence="1">STM</strain>
    </source>
</reference>
<accession>A0A5J4RE20</accession>
<name>A0A5J4RE20_9ZZZZ</name>
<protein>
    <submittedName>
        <fullName evidence="1">Uncharacterized protein</fullName>
    </submittedName>
</protein>
<sequence>MTKIETSATSCNMAKLFVANGYAFGEYWAGYIFTRTLQNPYAFYLAREKMAVLSAQPDVEDGEREIIAAADTFTLEELSVYFPLDFKKTSNIDWLRSVNVLLLCADETKVRLNLLYYTWPAVQLRFVSEIEANTLVIYDRFTPNDALQSLQKEALTKGITAEIERWSMVKLLVMGDRFGELAPHICIETIEKKGKPEINLSPRTS</sequence>